<accession>A0A9P9GPX6</accession>
<evidence type="ECO:0000313" key="2">
    <source>
        <dbReference type="Proteomes" id="UP000736672"/>
    </source>
</evidence>
<reference evidence="1" key="1">
    <citation type="journal article" date="2021" name="Nat. Commun.">
        <title>Genetic determinants of endophytism in the Arabidopsis root mycobiome.</title>
        <authorList>
            <person name="Mesny F."/>
            <person name="Miyauchi S."/>
            <person name="Thiergart T."/>
            <person name="Pickel B."/>
            <person name="Atanasova L."/>
            <person name="Karlsson M."/>
            <person name="Huettel B."/>
            <person name="Barry K.W."/>
            <person name="Haridas S."/>
            <person name="Chen C."/>
            <person name="Bauer D."/>
            <person name="Andreopoulos W."/>
            <person name="Pangilinan J."/>
            <person name="LaButti K."/>
            <person name="Riley R."/>
            <person name="Lipzen A."/>
            <person name="Clum A."/>
            <person name="Drula E."/>
            <person name="Henrissat B."/>
            <person name="Kohler A."/>
            <person name="Grigoriev I.V."/>
            <person name="Martin F.M."/>
            <person name="Hacquard S."/>
        </authorList>
    </citation>
    <scope>NUCLEOTIDE SEQUENCE</scope>
    <source>
        <strain evidence="1">FSSC 5 MPI-SDFR-AT-0091</strain>
    </source>
</reference>
<dbReference type="Proteomes" id="UP000736672">
    <property type="component" value="Unassembled WGS sequence"/>
</dbReference>
<evidence type="ECO:0000313" key="1">
    <source>
        <dbReference type="EMBL" id="KAH7242976.1"/>
    </source>
</evidence>
<sequence length="172" mass="20074">MRLLDKKSGHFQFSFWTALDRARRFNKPLDGSVSLWKPFDVRSMLTWWRMCHQAPIPTRVGVSNDGLWRDLLLSSPWFDCPLFYDLLWEVATDDNGQPRTETIDGEDLATFKWRDPRSGALESEFVGRWWLVASQVPLRRFENGDAVLPITAERYKARYGTASMQWNLPSDS</sequence>
<dbReference type="AlphaFoldDB" id="A0A9P9GPX6"/>
<proteinExistence type="predicted"/>
<comment type="caution">
    <text evidence="1">The sequence shown here is derived from an EMBL/GenBank/DDBJ whole genome shotgun (WGS) entry which is preliminary data.</text>
</comment>
<dbReference type="OrthoDB" id="4857897at2759"/>
<gene>
    <name evidence="1" type="ORF">B0J15DRAFT_565961</name>
</gene>
<dbReference type="EMBL" id="JAGTJS010000019">
    <property type="protein sequence ID" value="KAH7242976.1"/>
    <property type="molecule type" value="Genomic_DNA"/>
</dbReference>
<organism evidence="1 2">
    <name type="scientific">Fusarium solani</name>
    <name type="common">Filamentous fungus</name>
    <dbReference type="NCBI Taxonomy" id="169388"/>
    <lineage>
        <taxon>Eukaryota</taxon>
        <taxon>Fungi</taxon>
        <taxon>Dikarya</taxon>
        <taxon>Ascomycota</taxon>
        <taxon>Pezizomycotina</taxon>
        <taxon>Sordariomycetes</taxon>
        <taxon>Hypocreomycetidae</taxon>
        <taxon>Hypocreales</taxon>
        <taxon>Nectriaceae</taxon>
        <taxon>Fusarium</taxon>
        <taxon>Fusarium solani species complex</taxon>
    </lineage>
</organism>
<name>A0A9P9GPX6_FUSSL</name>
<keyword evidence="2" id="KW-1185">Reference proteome</keyword>
<protein>
    <submittedName>
        <fullName evidence="1">Uncharacterized protein</fullName>
    </submittedName>
</protein>